<dbReference type="GO" id="GO:0031419">
    <property type="term" value="F:cobalamin binding"/>
    <property type="evidence" value="ECO:0007669"/>
    <property type="project" value="UniProtKB-UniRule"/>
</dbReference>
<feature type="binding site" evidence="23">
    <location>
        <begin position="1160"/>
        <end position="1161"/>
    </location>
    <ligand>
        <name>S-adenosyl-L-methionine</name>
        <dbReference type="ChEBI" id="CHEBI:59789"/>
    </ligand>
</feature>
<evidence type="ECO:0000256" key="7">
    <source>
        <dbReference type="ARBA" id="ARBA00013998"/>
    </source>
</evidence>
<feature type="domain" description="AdoMet activation" evidence="28">
    <location>
        <begin position="876"/>
        <end position="1164"/>
    </location>
</feature>
<evidence type="ECO:0000256" key="21">
    <source>
        <dbReference type="PIRNR" id="PIRNR000381"/>
    </source>
</evidence>
<dbReference type="UniPathway" id="UPA00051">
    <property type="reaction ID" value="UER00081"/>
</dbReference>
<dbReference type="Proteomes" id="UP000215459">
    <property type="component" value="Unassembled WGS sequence"/>
</dbReference>
<evidence type="ECO:0000256" key="1">
    <source>
        <dbReference type="ARBA" id="ARBA00001700"/>
    </source>
</evidence>
<reference evidence="31 32" key="1">
    <citation type="submission" date="2017-07" db="EMBL/GenBank/DDBJ databases">
        <title>The genome sequence of Paludifilum halophilum highlights mechanisms for microbial adaptation to high salt environemnts.</title>
        <authorList>
            <person name="Belbahri L."/>
        </authorList>
    </citation>
    <scope>NUCLEOTIDE SEQUENCE [LARGE SCALE GENOMIC DNA]</scope>
    <source>
        <strain evidence="31 32">DSM 102817</strain>
    </source>
</reference>
<keyword evidence="17 21" id="KW-0170">Cobalt</keyword>
<dbReference type="SUPFAM" id="SSF82282">
    <property type="entry name" value="Homocysteine S-methyltransferase"/>
    <property type="match status" value="1"/>
</dbReference>
<evidence type="ECO:0000256" key="4">
    <source>
        <dbReference type="ARBA" id="ARBA00005178"/>
    </source>
</evidence>
<evidence type="ECO:0000256" key="19">
    <source>
        <dbReference type="ARBA" id="ARBA00031040"/>
    </source>
</evidence>
<evidence type="ECO:0000256" key="23">
    <source>
        <dbReference type="PIRSR" id="PIRSR000381-2"/>
    </source>
</evidence>
<dbReference type="CDD" id="cd02069">
    <property type="entry name" value="methionine_synthase_B12_BD"/>
    <property type="match status" value="1"/>
</dbReference>
<dbReference type="PANTHER" id="PTHR45833">
    <property type="entry name" value="METHIONINE SYNTHASE"/>
    <property type="match status" value="1"/>
</dbReference>
<keyword evidence="16 21" id="KW-0486">Methionine biosynthesis</keyword>
<keyword evidence="15 21" id="KW-0862">Zinc</keyword>
<evidence type="ECO:0000256" key="10">
    <source>
        <dbReference type="ARBA" id="ARBA00022628"/>
    </source>
</evidence>
<dbReference type="EC" id="2.1.1.13" evidence="6 20"/>
<feature type="binding site" evidence="23">
    <location>
        <begin position="729"/>
        <end position="733"/>
    </location>
    <ligand>
        <name>methylcob(III)alamin</name>
        <dbReference type="ChEBI" id="CHEBI:28115"/>
    </ligand>
</feature>
<dbReference type="GO" id="GO:0008270">
    <property type="term" value="F:zinc ion binding"/>
    <property type="evidence" value="ECO:0007669"/>
    <property type="project" value="UniProtKB-UniRule"/>
</dbReference>
<evidence type="ECO:0000256" key="6">
    <source>
        <dbReference type="ARBA" id="ARBA00012032"/>
    </source>
</evidence>
<keyword evidence="9 21" id="KW-0028">Amino-acid biosynthesis</keyword>
<keyword evidence="10 21" id="KW-0846">Cobalamin</keyword>
<keyword evidence="14" id="KW-0677">Repeat</keyword>
<dbReference type="FunFam" id="3.20.20.330:FF:000001">
    <property type="entry name" value="Methionine synthase"/>
    <property type="match status" value="1"/>
</dbReference>
<dbReference type="Gene3D" id="3.40.50.280">
    <property type="entry name" value="Cobalamin-binding domain"/>
    <property type="match status" value="1"/>
</dbReference>
<evidence type="ECO:0000256" key="22">
    <source>
        <dbReference type="PIRSR" id="PIRSR000381-1"/>
    </source>
</evidence>
<feature type="binding site" description="axial binding residue" evidence="22">
    <location>
        <position position="732"/>
    </location>
    <ligand>
        <name>methylcob(III)alamin</name>
        <dbReference type="ChEBI" id="CHEBI:28115"/>
    </ligand>
    <ligandPart>
        <name>Co</name>
        <dbReference type="ChEBI" id="CHEBI:27638"/>
    </ligandPart>
</feature>
<evidence type="ECO:0000259" key="28">
    <source>
        <dbReference type="PROSITE" id="PS50974"/>
    </source>
</evidence>
<comment type="pathway">
    <text evidence="4 21">Amino-acid biosynthesis; L-methionine biosynthesis via de novo pathway; L-methionine from L-homocysteine (MetH route): step 1/1.</text>
</comment>
<dbReference type="GO" id="GO:0008705">
    <property type="term" value="F:methionine synthase activity"/>
    <property type="evidence" value="ECO:0007669"/>
    <property type="project" value="UniProtKB-UniRule"/>
</dbReference>
<evidence type="ECO:0000256" key="20">
    <source>
        <dbReference type="NCBIfam" id="TIGR02082"/>
    </source>
</evidence>
<evidence type="ECO:0000256" key="17">
    <source>
        <dbReference type="ARBA" id="ARBA00023285"/>
    </source>
</evidence>
<protein>
    <recommendedName>
        <fullName evidence="7 20">Methionine synthase</fullName>
        <ecNumber evidence="6 20">2.1.1.13</ecNumber>
    </recommendedName>
    <alternativeName>
        <fullName evidence="19 21">5-methyltetrahydrofolate--homocysteine methyltransferase</fullName>
    </alternativeName>
</protein>
<organism evidence="31 32">
    <name type="scientific">Paludifilum halophilum</name>
    <dbReference type="NCBI Taxonomy" id="1642702"/>
    <lineage>
        <taxon>Bacteria</taxon>
        <taxon>Bacillati</taxon>
        <taxon>Bacillota</taxon>
        <taxon>Bacilli</taxon>
        <taxon>Bacillales</taxon>
        <taxon>Thermoactinomycetaceae</taxon>
        <taxon>Paludifilum</taxon>
    </lineage>
</organism>
<dbReference type="PANTHER" id="PTHR45833:SF1">
    <property type="entry name" value="METHIONINE SYNTHASE"/>
    <property type="match status" value="1"/>
</dbReference>
<feature type="binding site" evidence="22 24">
    <location>
        <position position="296"/>
    </location>
    <ligand>
        <name>Zn(2+)</name>
        <dbReference type="ChEBI" id="CHEBI:29105"/>
    </ligand>
</feature>
<evidence type="ECO:0000256" key="8">
    <source>
        <dbReference type="ARBA" id="ARBA00022603"/>
    </source>
</evidence>
<dbReference type="Gene3D" id="3.10.196.10">
    <property type="entry name" value="Vitamin B12-dependent methionine synthase, activation domain"/>
    <property type="match status" value="1"/>
</dbReference>
<dbReference type="InterPro" id="IPR003759">
    <property type="entry name" value="Cbl-bd_cap"/>
</dbReference>
<dbReference type="Pfam" id="PF02310">
    <property type="entry name" value="B12-binding"/>
    <property type="match status" value="1"/>
</dbReference>
<keyword evidence="8 21" id="KW-0489">Methyltransferase</keyword>
<dbReference type="InterPro" id="IPR037010">
    <property type="entry name" value="VitB12-dep_Met_synth_activ_sf"/>
</dbReference>
<evidence type="ECO:0000256" key="15">
    <source>
        <dbReference type="ARBA" id="ARBA00022833"/>
    </source>
</evidence>
<keyword evidence="12 21" id="KW-0949">S-adenosyl-L-methionine</keyword>
<dbReference type="SUPFAM" id="SSF47644">
    <property type="entry name" value="Methionine synthase domain"/>
    <property type="match status" value="1"/>
</dbReference>
<dbReference type="Gene3D" id="3.20.20.20">
    <property type="entry name" value="Dihydropteroate synthase-like"/>
    <property type="match status" value="1"/>
</dbReference>
<dbReference type="GO" id="GO:0050667">
    <property type="term" value="P:homocysteine metabolic process"/>
    <property type="evidence" value="ECO:0007669"/>
    <property type="project" value="TreeGrafter"/>
</dbReference>
<dbReference type="Pfam" id="PF00809">
    <property type="entry name" value="Pterin_bind"/>
    <property type="match status" value="1"/>
</dbReference>
<dbReference type="Gene3D" id="1.10.288.10">
    <property type="entry name" value="Cobalamin-dependent Methionine Synthase, domain 2"/>
    <property type="match status" value="1"/>
</dbReference>
<dbReference type="InterPro" id="IPR036724">
    <property type="entry name" value="Cobalamin-bd_sf"/>
</dbReference>
<dbReference type="InterPro" id="IPR036594">
    <property type="entry name" value="Meth_synthase_dom"/>
</dbReference>
<keyword evidence="32" id="KW-1185">Reference proteome</keyword>
<keyword evidence="13 21" id="KW-0479">Metal-binding</keyword>
<dbReference type="InterPro" id="IPR000489">
    <property type="entry name" value="Pterin-binding_dom"/>
</dbReference>
<evidence type="ECO:0000256" key="18">
    <source>
        <dbReference type="ARBA" id="ARBA00025552"/>
    </source>
</evidence>
<evidence type="ECO:0000256" key="12">
    <source>
        <dbReference type="ARBA" id="ARBA00022691"/>
    </source>
</evidence>
<comment type="function">
    <text evidence="18 21">Catalyzes the transfer of a methyl group from methyl-cobalamin to homocysteine, yielding enzyme-bound cob(I)alamin and methionine. Subsequently, remethylates the cofactor using methyltetrahydrofolate.</text>
</comment>
<evidence type="ECO:0000256" key="5">
    <source>
        <dbReference type="ARBA" id="ARBA00010398"/>
    </source>
</evidence>
<dbReference type="Pfam" id="PF02607">
    <property type="entry name" value="B12-binding_2"/>
    <property type="match status" value="1"/>
</dbReference>
<comment type="cofactor">
    <cofactor evidence="3 21 22">
        <name>methylcob(III)alamin</name>
        <dbReference type="ChEBI" id="CHEBI:28115"/>
    </cofactor>
</comment>
<feature type="binding site" evidence="23">
    <location>
        <position position="1106"/>
    </location>
    <ligand>
        <name>S-adenosyl-L-methionine</name>
        <dbReference type="ChEBI" id="CHEBI:59789"/>
    </ligand>
</feature>
<evidence type="ECO:0000259" key="26">
    <source>
        <dbReference type="PROSITE" id="PS50970"/>
    </source>
</evidence>
<dbReference type="GO" id="GO:0046653">
    <property type="term" value="P:tetrahydrofolate metabolic process"/>
    <property type="evidence" value="ECO:0007669"/>
    <property type="project" value="TreeGrafter"/>
</dbReference>
<dbReference type="SUPFAM" id="SSF56507">
    <property type="entry name" value="Methionine synthase activation domain-like"/>
    <property type="match status" value="1"/>
</dbReference>
<dbReference type="PROSITE" id="PS50974">
    <property type="entry name" value="ADOMET_ACTIVATION"/>
    <property type="match status" value="1"/>
</dbReference>
<evidence type="ECO:0000313" key="31">
    <source>
        <dbReference type="EMBL" id="OYD06888.1"/>
    </source>
</evidence>
<dbReference type="Pfam" id="PF02574">
    <property type="entry name" value="S-methyl_trans"/>
    <property type="match status" value="1"/>
</dbReference>
<name>A0A235B3L1_9BACL</name>
<evidence type="ECO:0000259" key="30">
    <source>
        <dbReference type="PROSITE" id="PS51337"/>
    </source>
</evidence>
<dbReference type="InterPro" id="IPR033706">
    <property type="entry name" value="Met_synthase_B12-bd"/>
</dbReference>
<feature type="domain" description="Pterin-binding" evidence="27">
    <location>
        <begin position="340"/>
        <end position="596"/>
    </location>
</feature>
<evidence type="ECO:0000313" key="32">
    <source>
        <dbReference type="Proteomes" id="UP000215459"/>
    </source>
</evidence>
<comment type="caution">
    <text evidence="31">The sequence shown here is derived from an EMBL/GenBank/DDBJ whole genome shotgun (WGS) entry which is preliminary data.</text>
</comment>
<dbReference type="InterPro" id="IPR003726">
    <property type="entry name" value="HCY_dom"/>
</dbReference>
<feature type="binding site" evidence="23">
    <location>
        <position position="833"/>
    </location>
    <ligand>
        <name>methylcob(III)alamin</name>
        <dbReference type="ChEBI" id="CHEBI:28115"/>
    </ligand>
</feature>
<feature type="region of interest" description="Disordered" evidence="25">
    <location>
        <begin position="862"/>
        <end position="901"/>
    </location>
</feature>
<comment type="catalytic activity">
    <reaction evidence="1 21">
        <text>(6S)-5-methyl-5,6,7,8-tetrahydrofolate + L-homocysteine = (6S)-5,6,7,8-tetrahydrofolate + L-methionine</text>
        <dbReference type="Rhea" id="RHEA:11172"/>
        <dbReference type="ChEBI" id="CHEBI:18608"/>
        <dbReference type="ChEBI" id="CHEBI:57453"/>
        <dbReference type="ChEBI" id="CHEBI:57844"/>
        <dbReference type="ChEBI" id="CHEBI:58199"/>
        <dbReference type="EC" id="2.1.1.13"/>
    </reaction>
</comment>
<gene>
    <name evidence="31" type="primary">metH</name>
    <name evidence="31" type="ORF">CHM34_13170</name>
</gene>
<dbReference type="Gene3D" id="1.10.1240.10">
    <property type="entry name" value="Methionine synthase domain"/>
    <property type="match status" value="1"/>
</dbReference>
<dbReference type="PROSITE" id="PS51337">
    <property type="entry name" value="B12_BINDING_NTER"/>
    <property type="match status" value="1"/>
</dbReference>
<dbReference type="GO" id="GO:0005829">
    <property type="term" value="C:cytosol"/>
    <property type="evidence" value="ECO:0007669"/>
    <property type="project" value="TreeGrafter"/>
</dbReference>
<evidence type="ECO:0000256" key="13">
    <source>
        <dbReference type="ARBA" id="ARBA00022723"/>
    </source>
</evidence>
<dbReference type="InterPro" id="IPR006158">
    <property type="entry name" value="Cobalamin-bd"/>
</dbReference>
<dbReference type="Gene3D" id="3.20.20.330">
    <property type="entry name" value="Homocysteine-binding-like domain"/>
    <property type="match status" value="1"/>
</dbReference>
<keyword evidence="11 21" id="KW-0808">Transferase</keyword>
<dbReference type="Pfam" id="PF02965">
    <property type="entry name" value="Met_synt_B12"/>
    <property type="match status" value="1"/>
</dbReference>
<dbReference type="EMBL" id="NOWF01000008">
    <property type="protein sequence ID" value="OYD06888.1"/>
    <property type="molecule type" value="Genomic_DNA"/>
</dbReference>
<evidence type="ECO:0000256" key="16">
    <source>
        <dbReference type="ARBA" id="ARBA00023167"/>
    </source>
</evidence>
<feature type="binding site" evidence="23">
    <location>
        <position position="777"/>
    </location>
    <ligand>
        <name>methylcob(III)alamin</name>
        <dbReference type="ChEBI" id="CHEBI:28115"/>
    </ligand>
</feature>
<dbReference type="FunFam" id="3.20.20.20:FF:000017">
    <property type="entry name" value="Methionine synthase"/>
    <property type="match status" value="1"/>
</dbReference>
<evidence type="ECO:0000259" key="29">
    <source>
        <dbReference type="PROSITE" id="PS51332"/>
    </source>
</evidence>
<dbReference type="InterPro" id="IPR011822">
    <property type="entry name" value="MetH"/>
</dbReference>
<sequence length="1164" mass="129621">MESTLTQKIPIEKRLRQKILILDGAMGTQLQQANLSPEDFGGEDYDGCNENLNQTRPDVIRGIHDNYLAAGADIIETNTFGATRIVLAEYGLQEKALELNRIAAELAVESARRYSTEDWPRYAAGALGPTTKTLSVTGGTTFDELTDSYREQVKGLILGGVDALLMETSQDTLNVKAAGVGIWQAFEELDTQLPLFISGTIEPMGTMLGGQNVEAFYLSIQHLNPLTVGLNCATGPEFMRDHLRTLSGMAQCGVSCYPNAGLPDEDGNYHETPEGLAQKLAGFADQGWLNMAGGCCGTTPEHIRALAEALRGKKPRVNQEASLNAVSGIEPLYVEADNRPIMVGERTNVIGSKKFRELIAEEKYEDASEIARRQVKRGAQVIDICLADPDRDEMEDMEKFLHYAVNKVKVPLMVDSTDPLVIERALKYSQGKAIINSINLEDGEERFAETAPLIRRYGAAVVVGTIDEEGMAVTADKKVEVAKRSFHLLVDRYGLSPEDIIFDPLVFPVGTGDRAYIGSAEGTVEGIRRIKEHFPRCSTILGVSNVSFGLPLAGREVLNAVYLYHCTRAGLDYAIVNTEKLERYASIPEEERRMAEEFLFRTNEDNYDEVLHSFARYYRGKKSTVSKQPSETLPLEERLSRYVVEGSKDGLIADLEEALTRYTPLEVINGPLMTGMDEVGRLFNDNQLIVAEVLQSAEVMKASVAFLEPHMEKTDVETKGKVLLATVKGDVHDIGKNLVEIILSNNGYQVVNLGIKVPPEQLIEACRRENPDVVGLSGLLVKSAQQMVLTAQDLKEADIGVPILVGGAALTRKFTEQRIAPQYKGPVLYAKDAMNGLELTNRLSDTEKRASLIEELRKNREAALRAKENSGKRSDRQREGGGTRTPAKKRSSIRRDAPVYQPPDFSPHILRDYPVSYLRPYINEQMLFGKHLGMKGNVAQLFEEGDEKALKVKREMDTLIDELVREKRIRADGMYRFFPAQSDGDSIRVYDPDFPGEKVLETFTFPRQSKEPYLCLADFLRTASSGVMDYVGFLVVSAGSGVREMSEKWKESGDYLRSHMVQSFALELAESFAERMHHMMRDAWGFPDPPEMTMRQRFSARYQGVRVSFGYPACPDLEDQAKLFRLMRPDTIGVRLTDGFMMEPEASVSAMVFSHPQGRYFNAV</sequence>
<dbReference type="SUPFAM" id="SSF52242">
    <property type="entry name" value="Cobalamin (vitamin B12)-binding domain"/>
    <property type="match status" value="1"/>
</dbReference>
<comment type="domain">
    <text evidence="21">Modular enzyme with four functionally distinct domains. The isolated Hcy-binding domain catalyzes methyl transfer from free methylcobalamin to homocysteine. The Hcy-binding domain in association with the pterin-binding domain catalyzes the methylation of cob(I)alamin by methyltetrahydrofolate and the methylation of homocysteine. The B12-binding domain binds the cofactor. The AdoMet activation domain binds S-adenosyl-L-methionine. Under aerobic conditions cob(I)alamin can be converted to inactive cob(II)alamin. Reductive methylation by S-adenosyl-L-methionine and flavodoxin regenerates methylcobalamin.</text>
</comment>
<evidence type="ECO:0000256" key="2">
    <source>
        <dbReference type="ARBA" id="ARBA00001947"/>
    </source>
</evidence>
<accession>A0A235B3L1</accession>
<feature type="domain" description="B12-binding" evidence="29">
    <location>
        <begin position="719"/>
        <end position="854"/>
    </location>
</feature>
<comment type="cofactor">
    <cofactor evidence="2 21 24">
        <name>Zn(2+)</name>
        <dbReference type="ChEBI" id="CHEBI:29105"/>
    </cofactor>
</comment>
<dbReference type="AlphaFoldDB" id="A0A235B3L1"/>
<proteinExistence type="inferred from homology"/>
<feature type="domain" description="Hcy-binding" evidence="26">
    <location>
        <begin position="8"/>
        <end position="310"/>
    </location>
</feature>
<dbReference type="OrthoDB" id="9803687at2"/>
<feature type="compositionally biased region" description="Basic and acidic residues" evidence="25">
    <location>
        <begin position="862"/>
        <end position="881"/>
    </location>
</feature>
<feature type="binding site" evidence="22 24">
    <location>
        <position position="295"/>
    </location>
    <ligand>
        <name>Zn(2+)</name>
        <dbReference type="ChEBI" id="CHEBI:29105"/>
    </ligand>
</feature>
<evidence type="ECO:0000259" key="27">
    <source>
        <dbReference type="PROSITE" id="PS50972"/>
    </source>
</evidence>
<dbReference type="NCBIfam" id="TIGR02082">
    <property type="entry name" value="metH"/>
    <property type="match status" value="1"/>
</dbReference>
<dbReference type="PIRSF" id="PIRSF000381">
    <property type="entry name" value="MetH"/>
    <property type="match status" value="1"/>
</dbReference>
<feature type="binding site" evidence="22 24">
    <location>
        <position position="232"/>
    </location>
    <ligand>
        <name>Zn(2+)</name>
        <dbReference type="ChEBI" id="CHEBI:29105"/>
    </ligand>
</feature>
<dbReference type="InterPro" id="IPR036589">
    <property type="entry name" value="HCY_dom_sf"/>
</dbReference>
<dbReference type="PROSITE" id="PS51332">
    <property type="entry name" value="B12_BINDING"/>
    <property type="match status" value="1"/>
</dbReference>
<dbReference type="GO" id="GO:0032259">
    <property type="term" value="P:methylation"/>
    <property type="evidence" value="ECO:0007669"/>
    <property type="project" value="UniProtKB-KW"/>
</dbReference>
<dbReference type="PROSITE" id="PS50970">
    <property type="entry name" value="HCY"/>
    <property type="match status" value="1"/>
</dbReference>
<evidence type="ECO:0000256" key="9">
    <source>
        <dbReference type="ARBA" id="ARBA00022605"/>
    </source>
</evidence>
<dbReference type="PROSITE" id="PS50972">
    <property type="entry name" value="PTERIN_BINDING"/>
    <property type="match status" value="1"/>
</dbReference>
<feature type="domain" description="B12-binding N-terminal" evidence="30">
    <location>
        <begin position="626"/>
        <end position="719"/>
    </location>
</feature>
<dbReference type="InterPro" id="IPR004223">
    <property type="entry name" value="VitB12-dep_Met_synth_activ_dom"/>
</dbReference>
<dbReference type="InterPro" id="IPR011005">
    <property type="entry name" value="Dihydropteroate_synth-like_sf"/>
</dbReference>
<evidence type="ECO:0000256" key="24">
    <source>
        <dbReference type="PROSITE-ProRule" id="PRU00333"/>
    </source>
</evidence>
<evidence type="ECO:0000256" key="11">
    <source>
        <dbReference type="ARBA" id="ARBA00022679"/>
    </source>
</evidence>
<evidence type="ECO:0000256" key="3">
    <source>
        <dbReference type="ARBA" id="ARBA00001956"/>
    </source>
</evidence>
<evidence type="ECO:0000256" key="25">
    <source>
        <dbReference type="SAM" id="MobiDB-lite"/>
    </source>
</evidence>
<dbReference type="SMART" id="SM01018">
    <property type="entry name" value="B12-binding_2"/>
    <property type="match status" value="1"/>
</dbReference>
<comment type="similarity">
    <text evidence="5">Belongs to the vitamin-B12 dependent methionine synthase family.</text>
</comment>
<dbReference type="InterPro" id="IPR050554">
    <property type="entry name" value="Met_Synthase/Corrinoid"/>
</dbReference>
<dbReference type="SUPFAM" id="SSF51717">
    <property type="entry name" value="Dihydropteroate synthetase-like"/>
    <property type="match status" value="1"/>
</dbReference>
<dbReference type="RefSeq" id="WP_094265087.1">
    <property type="nucleotide sequence ID" value="NZ_NOWF01000008.1"/>
</dbReference>
<evidence type="ECO:0000256" key="14">
    <source>
        <dbReference type="ARBA" id="ARBA00022737"/>
    </source>
</evidence>